<keyword evidence="2" id="KW-0472">Membrane</keyword>
<name>D8UDU9_VOLCA</name>
<reference evidence="3 4" key="1">
    <citation type="journal article" date="2010" name="Science">
        <title>Genomic analysis of organismal complexity in the multicellular green alga Volvox carteri.</title>
        <authorList>
            <person name="Prochnik S.E."/>
            <person name="Umen J."/>
            <person name="Nedelcu A.M."/>
            <person name="Hallmann A."/>
            <person name="Miller S.M."/>
            <person name="Nishii I."/>
            <person name="Ferris P."/>
            <person name="Kuo A."/>
            <person name="Mitros T."/>
            <person name="Fritz-Laylin L.K."/>
            <person name="Hellsten U."/>
            <person name="Chapman J."/>
            <person name="Simakov O."/>
            <person name="Rensing S.A."/>
            <person name="Terry A."/>
            <person name="Pangilinan J."/>
            <person name="Kapitonov V."/>
            <person name="Jurka J."/>
            <person name="Salamov A."/>
            <person name="Shapiro H."/>
            <person name="Schmutz J."/>
            <person name="Grimwood J."/>
            <person name="Lindquist E."/>
            <person name="Lucas S."/>
            <person name="Grigoriev I.V."/>
            <person name="Schmitt R."/>
            <person name="Kirk D."/>
            <person name="Rokhsar D.S."/>
        </authorList>
    </citation>
    <scope>NUCLEOTIDE SEQUENCE [LARGE SCALE GENOMIC DNA]</scope>
    <source>
        <strain evidence="4">f. Nagariensis / Eve</strain>
    </source>
</reference>
<keyword evidence="2" id="KW-0812">Transmembrane</keyword>
<dbReference type="InParanoid" id="D8UDU9"/>
<proteinExistence type="predicted"/>
<dbReference type="EMBL" id="GL378386">
    <property type="protein sequence ID" value="EFJ42107.1"/>
    <property type="molecule type" value="Genomic_DNA"/>
</dbReference>
<dbReference type="Proteomes" id="UP000001058">
    <property type="component" value="Unassembled WGS sequence"/>
</dbReference>
<feature type="transmembrane region" description="Helical" evidence="2">
    <location>
        <begin position="139"/>
        <end position="160"/>
    </location>
</feature>
<evidence type="ECO:0000256" key="2">
    <source>
        <dbReference type="SAM" id="Phobius"/>
    </source>
</evidence>
<dbReference type="GeneID" id="9622575"/>
<evidence type="ECO:0000313" key="4">
    <source>
        <dbReference type="Proteomes" id="UP000001058"/>
    </source>
</evidence>
<organism evidence="4">
    <name type="scientific">Volvox carteri f. nagariensis</name>
    <dbReference type="NCBI Taxonomy" id="3068"/>
    <lineage>
        <taxon>Eukaryota</taxon>
        <taxon>Viridiplantae</taxon>
        <taxon>Chlorophyta</taxon>
        <taxon>core chlorophytes</taxon>
        <taxon>Chlorophyceae</taxon>
        <taxon>CS clade</taxon>
        <taxon>Chlamydomonadales</taxon>
        <taxon>Volvocaceae</taxon>
        <taxon>Volvox</taxon>
    </lineage>
</organism>
<dbReference type="OrthoDB" id="530005at2759"/>
<dbReference type="AlphaFoldDB" id="D8UDU9"/>
<feature type="region of interest" description="Disordered" evidence="1">
    <location>
        <begin position="60"/>
        <end position="85"/>
    </location>
</feature>
<accession>D8UDU9</accession>
<dbReference type="eggNOG" id="ENOG502SD0S">
    <property type="taxonomic scope" value="Eukaryota"/>
</dbReference>
<feature type="transmembrane region" description="Helical" evidence="2">
    <location>
        <begin position="96"/>
        <end position="119"/>
    </location>
</feature>
<dbReference type="KEGG" id="vcn:VOLCADRAFT_77268"/>
<evidence type="ECO:0000313" key="3">
    <source>
        <dbReference type="EMBL" id="EFJ42107.1"/>
    </source>
</evidence>
<dbReference type="RefSeq" id="XP_002956804.1">
    <property type="nucleotide sequence ID" value="XM_002956758.1"/>
</dbReference>
<sequence length="168" mass="17999">MSATPTLSRCSQARTLNFRRTSNAVRPFRTARIPIRVLPEQGEDISEALKADLERLRAKSASGAAGGPSGTAQQPPKAEEAAGPLPGQFKDALDKLLIADFFLVLFILAWLAGGVLQNALNGGSGSPLLDAWYPLWPLLWQPALGVLMAGALVSGGLGWLREQQQQRQ</sequence>
<protein>
    <submittedName>
        <fullName evidence="3">Uncharacterized protein</fullName>
    </submittedName>
</protein>
<evidence type="ECO:0000256" key="1">
    <source>
        <dbReference type="SAM" id="MobiDB-lite"/>
    </source>
</evidence>
<gene>
    <name evidence="3" type="ORF">VOLCADRAFT_77268</name>
</gene>
<keyword evidence="4" id="KW-1185">Reference proteome</keyword>
<keyword evidence="2" id="KW-1133">Transmembrane helix</keyword>